<keyword evidence="2" id="KW-1185">Reference proteome</keyword>
<name>B5LJ54_9CAUD</name>
<dbReference type="EMBL" id="EU826466">
    <property type="protein sequence ID" value="ACH62051.1"/>
    <property type="molecule type" value="Genomic_DNA"/>
</dbReference>
<sequence length="55" mass="6516">MPDRLECFLCGRLGVRGFHEVRWGMNKGKYRCKASIACDKRVWNRVRIKGSGWTW</sequence>
<proteinExistence type="predicted"/>
<gene>
    <name evidence="1" type="primary">43</name>
    <name evidence="1" type="ORF">MYRNA_43</name>
</gene>
<dbReference type="RefSeq" id="YP_002224961.1">
    <property type="nucleotide sequence ID" value="NC_011273.1"/>
</dbReference>
<dbReference type="KEGG" id="vg:6920747"/>
<reference evidence="1 2" key="1">
    <citation type="submission" date="2008-06" db="EMBL/GenBank/DDBJ databases">
        <authorList>
            <person name="Smith A.L."/>
            <person name="Paladin E.C."/>
            <person name="Jacobs-Sera D."/>
            <person name="Hendirx R.W."/>
            <person name="Hatfull G.F."/>
        </authorList>
    </citation>
    <scope>NUCLEOTIDE SEQUENCE [LARGE SCALE GENOMIC DNA]</scope>
</reference>
<dbReference type="Proteomes" id="UP000001849">
    <property type="component" value="Segment"/>
</dbReference>
<protein>
    <submittedName>
        <fullName evidence="1">Uncharacterized protein</fullName>
    </submittedName>
</protein>
<evidence type="ECO:0000313" key="2">
    <source>
        <dbReference type="Proteomes" id="UP000001849"/>
    </source>
</evidence>
<accession>B5LJ54</accession>
<evidence type="ECO:0000313" key="1">
    <source>
        <dbReference type="EMBL" id="ACH62051.1"/>
    </source>
</evidence>
<organism evidence="1 2">
    <name type="scientific">Mycobacterium phage Myrna</name>
    <dbReference type="NCBI Taxonomy" id="546805"/>
    <lineage>
        <taxon>Viruses</taxon>
        <taxon>Duplodnaviria</taxon>
        <taxon>Heunggongvirae</taxon>
        <taxon>Uroviricota</taxon>
        <taxon>Caudoviricetes</taxon>
        <taxon>Ceeclamvirinae</taxon>
        <taxon>Myrnavirus</taxon>
        <taxon>Myrnavirus myrna</taxon>
    </lineage>
</organism>
<dbReference type="GeneID" id="6920747"/>